<dbReference type="AlphaFoldDB" id="A0AAW0H9Z0"/>
<dbReference type="Proteomes" id="UP001488838">
    <property type="component" value="Unassembled WGS sequence"/>
</dbReference>
<feature type="region of interest" description="Disordered" evidence="1">
    <location>
        <begin position="772"/>
        <end position="803"/>
    </location>
</feature>
<accession>A0AAW0H9Z0</accession>
<feature type="compositionally biased region" description="Basic residues" evidence="1">
    <location>
        <begin position="789"/>
        <end position="800"/>
    </location>
</feature>
<name>A0AAW0H9Z0_MYOGA</name>
<evidence type="ECO:0000256" key="1">
    <source>
        <dbReference type="SAM" id="MobiDB-lite"/>
    </source>
</evidence>
<feature type="region of interest" description="Disordered" evidence="1">
    <location>
        <begin position="649"/>
        <end position="696"/>
    </location>
</feature>
<sequence>MKENTNNPDNPNGNGKQDRIKQRRASCPRPEKGTKFQLIVLQVEDNFVLENEKEKFVEELRAIVGQAQEILHVHSAAEKSIGVDSVALESNSNQTGSSEQVLINSTSTQTSNESVPQSSPVGRWRFCINQTIKHRDAQSPPSLQPSVATVPGLHPFPSSRNTSNQEISQDTLFTIENNPGQHVIFTSKSEHKDVVDANISECASGETEQPTILYQVEDDRQIRAPAIDHSNDSTTLVCPVSVECEALTSQAGIFIPTHPCQQAAVLADVLMAHPGESVQIGDNVLTSAFVSSDQKPQQTVDAEFISQEVKTTVNTETSSPKAVLATQTPGFEPATHLPATVLESDGERPPKMEFADNRIKTLDEKLRNLLYQEHSISSIYPESQKDTQSIDSPFSSSAEDTLSYSMPEIIAVSHCGIQDSPTQSPNFQQTGSKIPSNAAASQPANISVFKRDLNVITSVPSELCLHEMSSDASLPGDPEAYPAAVSSDGTIHLQTGVETEDKRSAVASDSIPLPREFSTDNRTLSRCKAMSGSFQRGRFQVITVPQQQSVKMMSFGKEHRPPFKKTTVQSSEEAAAFAETAVSQLIEVEPAMPTPKASDSSRKLRTLYETFKEDKREPEQGDIFLSFSTACETSVSLVTTEKNLEGTSTTRISVHSGSELLDKEKEELTPGKQPYEFSAPLAGNGKSVAKSGSKSDQYLPLSKEQAYVQTQSSLFYSPSSPMSSDDESEIEDEDLKVELQRLREKHIQEVVNLQTQQNKELQELYERLRATKDSKVQSSEIPSSPASPRRPRAFKSKLRSRPQSLTHSDNVIVVKDALCVENNTVSRQQSSASKKGMFTDDLHKLVDDWTKETVGNFPSKPSLNQLKQSQQKLETENWNKVYESTPSTMGYTSTWISSLSQIRGAVPTSLPQGLPLPSFPGPLSSYGMPHVCQYNAVGATGYPVQWVGISGTAQQSVVVPAQFGGLFQPGMNLQAFPASPIQNPASIPPGPK</sequence>
<feature type="compositionally biased region" description="Low complexity" evidence="1">
    <location>
        <begin position="1"/>
        <end position="15"/>
    </location>
</feature>
<feature type="region of interest" description="Disordered" evidence="1">
    <location>
        <begin position="1"/>
        <end position="31"/>
    </location>
</feature>
<reference evidence="2 3" key="1">
    <citation type="journal article" date="2023" name="bioRxiv">
        <title>Conserved and derived expression patterns and positive selection on dental genes reveal complex evolutionary context of ever-growing rodent molars.</title>
        <authorList>
            <person name="Calamari Z.T."/>
            <person name="Song A."/>
            <person name="Cohen E."/>
            <person name="Akter M."/>
            <person name="Roy R.D."/>
            <person name="Hallikas O."/>
            <person name="Christensen M.M."/>
            <person name="Li P."/>
            <person name="Marangoni P."/>
            <person name="Jernvall J."/>
            <person name="Klein O.D."/>
        </authorList>
    </citation>
    <scope>NUCLEOTIDE SEQUENCE [LARGE SCALE GENOMIC DNA]</scope>
    <source>
        <strain evidence="2">V071</strain>
    </source>
</reference>
<keyword evidence="3" id="KW-1185">Reference proteome</keyword>
<organism evidence="2 3">
    <name type="scientific">Myodes glareolus</name>
    <name type="common">Bank vole</name>
    <name type="synonym">Clethrionomys glareolus</name>
    <dbReference type="NCBI Taxonomy" id="447135"/>
    <lineage>
        <taxon>Eukaryota</taxon>
        <taxon>Metazoa</taxon>
        <taxon>Chordata</taxon>
        <taxon>Craniata</taxon>
        <taxon>Vertebrata</taxon>
        <taxon>Euteleostomi</taxon>
        <taxon>Mammalia</taxon>
        <taxon>Eutheria</taxon>
        <taxon>Euarchontoglires</taxon>
        <taxon>Glires</taxon>
        <taxon>Rodentia</taxon>
        <taxon>Myomorpha</taxon>
        <taxon>Muroidea</taxon>
        <taxon>Cricetidae</taxon>
        <taxon>Arvicolinae</taxon>
        <taxon>Myodes</taxon>
    </lineage>
</organism>
<feature type="compositionally biased region" description="Basic and acidic residues" evidence="1">
    <location>
        <begin position="660"/>
        <end position="669"/>
    </location>
</feature>
<comment type="caution">
    <text evidence="2">The sequence shown here is derived from an EMBL/GenBank/DDBJ whole genome shotgun (WGS) entry which is preliminary data.</text>
</comment>
<evidence type="ECO:0000313" key="3">
    <source>
        <dbReference type="Proteomes" id="UP001488838"/>
    </source>
</evidence>
<evidence type="ECO:0000313" key="2">
    <source>
        <dbReference type="EMBL" id="KAK7799453.1"/>
    </source>
</evidence>
<gene>
    <name evidence="2" type="ORF">U0070_002068</name>
</gene>
<feature type="region of interest" description="Disordered" evidence="1">
    <location>
        <begin position="419"/>
        <end position="439"/>
    </location>
</feature>
<proteinExistence type="predicted"/>
<protein>
    <submittedName>
        <fullName evidence="2">Uncharacterized protein</fullName>
    </submittedName>
</protein>
<dbReference type="EMBL" id="JBBHLL010000612">
    <property type="protein sequence ID" value="KAK7799453.1"/>
    <property type="molecule type" value="Genomic_DNA"/>
</dbReference>